<accession>A0AB38RPG7</accession>
<dbReference type="EMBL" id="CP096567">
    <property type="protein sequence ID" value="UPU46723.1"/>
    <property type="molecule type" value="Genomic_DNA"/>
</dbReference>
<geneLocation type="plasmid" evidence="1 2">
    <name>pdjl-6-4</name>
</geneLocation>
<sequence>MRPRSIWLAARSAELRAALLDLGLTVTDDQAQTILADKISEHMTLTGVSRRTAQNAFTDERLLAFAQSLAVSLSDEAPGADLIAFERSISMPLAAVGLTTAALAEALKVAHINLDDIEAVTGLSLLSTLGMITADARTSLVPTPRPLLLRIARYLDAAAASILRGANLPDGLDEANRSYFADILARDADGIRTLANSDGDDTPPLWRTLDSR</sequence>
<proteinExistence type="predicted"/>
<dbReference type="AlphaFoldDB" id="A0AB38RPG7"/>
<dbReference type="RefSeq" id="WP_064075466.1">
    <property type="nucleotide sequence ID" value="NZ_CP096567.1"/>
</dbReference>
<name>A0AB38RPG7_RHOSG</name>
<dbReference type="Proteomes" id="UP000831484">
    <property type="component" value="Plasmid pdjl-6-4"/>
</dbReference>
<evidence type="ECO:0000313" key="1">
    <source>
        <dbReference type="EMBL" id="UPU46723.1"/>
    </source>
</evidence>
<evidence type="ECO:0000313" key="2">
    <source>
        <dbReference type="Proteomes" id="UP000831484"/>
    </source>
</evidence>
<gene>
    <name evidence="1" type="ORF">M0639_31435</name>
</gene>
<reference evidence="2" key="1">
    <citation type="journal article" date="2022" name="Environ. Microbiol.">
        <title>Functional analysis, diversity, and distribution of carbendazim hydrolases MheI and CbmA, responsible for the initial step in carbendazim degradation.</title>
        <authorList>
            <person name="Zhang M."/>
            <person name="Bai X."/>
            <person name="Li Q."/>
            <person name="Zhang L."/>
            <person name="Zhu Q."/>
            <person name="Gao S."/>
            <person name="Ke Z."/>
            <person name="Jiang M."/>
            <person name="Hu J."/>
            <person name="Qiu J."/>
            <person name="Hong Q."/>
        </authorList>
    </citation>
    <scope>NUCLEOTIDE SEQUENCE [LARGE SCALE GENOMIC DNA]</scope>
    <source>
        <strain evidence="2">djl-6</strain>
    </source>
</reference>
<keyword evidence="1" id="KW-0614">Plasmid</keyword>
<protein>
    <submittedName>
        <fullName evidence="1">Uncharacterized protein</fullName>
    </submittedName>
</protein>
<keyword evidence="2" id="KW-1185">Reference proteome</keyword>
<organism evidence="1 2">
    <name type="scientific">Rhodococcus qingshengii JCM 15477</name>
    <dbReference type="NCBI Taxonomy" id="1303681"/>
    <lineage>
        <taxon>Bacteria</taxon>
        <taxon>Bacillati</taxon>
        <taxon>Actinomycetota</taxon>
        <taxon>Actinomycetes</taxon>
        <taxon>Mycobacteriales</taxon>
        <taxon>Nocardiaceae</taxon>
        <taxon>Rhodococcus</taxon>
        <taxon>Rhodococcus erythropolis group</taxon>
    </lineage>
</organism>